<dbReference type="PANTHER" id="PTHR36440:SF1">
    <property type="entry name" value="PUTATIVE (AFU_ORTHOLOGUE AFUA_8G07350)-RELATED"/>
    <property type="match status" value="1"/>
</dbReference>
<dbReference type="InterPro" id="IPR011051">
    <property type="entry name" value="RmlC_Cupin_sf"/>
</dbReference>
<dbReference type="SUPFAM" id="SSF51182">
    <property type="entry name" value="RmlC-like cupins"/>
    <property type="match status" value="1"/>
</dbReference>
<dbReference type="RefSeq" id="WP_186746251.1">
    <property type="nucleotide sequence ID" value="NZ_CP060394.1"/>
</dbReference>
<dbReference type="InterPro" id="IPR053146">
    <property type="entry name" value="QDO-like"/>
</dbReference>
<dbReference type="KEGG" id="adin:H7849_10260"/>
<reference evidence="2 3" key="1">
    <citation type="submission" date="2020-08" db="EMBL/GenBank/DDBJ databases">
        <title>Edaphobacter telluris sp. nov. and Acidobacterium dinghuensis sp. nov., two acidobacteria isolated from forest soil.</title>
        <authorList>
            <person name="Fu J."/>
            <person name="Qiu L."/>
        </authorList>
    </citation>
    <scope>NUCLEOTIDE SEQUENCE [LARGE SCALE GENOMIC DNA]</scope>
    <source>
        <strain evidence="2">4Y35</strain>
    </source>
</reference>
<evidence type="ECO:0000259" key="1">
    <source>
        <dbReference type="Pfam" id="PF07883"/>
    </source>
</evidence>
<sequence>MMQVKKQLLPTAFTRAANVDSTFAYMGSLMTFFAKGSETSGRFALMEYYTKPGNEPPSHIHEREHELYFVLEGTMRFYCEDKTLDIGGGDVVFLPQGKAHAFTCTTDVVRTLILVQAAGKDAVGLDSYFLAMGEPAGSMVLPESAVTYAVDDPEYAIRVGASTGIRILSPSETQRALPQYPGFGVPVH</sequence>
<dbReference type="EMBL" id="CP060394">
    <property type="protein sequence ID" value="QNI34238.1"/>
    <property type="molecule type" value="Genomic_DNA"/>
</dbReference>
<name>A0A7G8BNW8_9BACT</name>
<dbReference type="AlphaFoldDB" id="A0A7G8BNW8"/>
<dbReference type="Pfam" id="PF07883">
    <property type="entry name" value="Cupin_2"/>
    <property type="match status" value="1"/>
</dbReference>
<evidence type="ECO:0000313" key="3">
    <source>
        <dbReference type="Proteomes" id="UP000515312"/>
    </source>
</evidence>
<dbReference type="Proteomes" id="UP000515312">
    <property type="component" value="Chromosome"/>
</dbReference>
<protein>
    <submittedName>
        <fullName evidence="2">Cupin domain-containing protein</fullName>
    </submittedName>
</protein>
<feature type="domain" description="Cupin type-2" evidence="1">
    <location>
        <begin position="51"/>
        <end position="108"/>
    </location>
</feature>
<accession>A0A7G8BNW8</accession>
<dbReference type="InterPro" id="IPR014710">
    <property type="entry name" value="RmlC-like_jellyroll"/>
</dbReference>
<proteinExistence type="predicted"/>
<evidence type="ECO:0000313" key="2">
    <source>
        <dbReference type="EMBL" id="QNI34238.1"/>
    </source>
</evidence>
<keyword evidence="3" id="KW-1185">Reference proteome</keyword>
<dbReference type="InterPro" id="IPR013096">
    <property type="entry name" value="Cupin_2"/>
</dbReference>
<organism evidence="2 3">
    <name type="scientific">Alloacidobacterium dinghuense</name>
    <dbReference type="NCBI Taxonomy" id="2763107"/>
    <lineage>
        <taxon>Bacteria</taxon>
        <taxon>Pseudomonadati</taxon>
        <taxon>Acidobacteriota</taxon>
        <taxon>Terriglobia</taxon>
        <taxon>Terriglobales</taxon>
        <taxon>Acidobacteriaceae</taxon>
        <taxon>Alloacidobacterium</taxon>
    </lineage>
</organism>
<dbReference type="Gene3D" id="2.60.120.10">
    <property type="entry name" value="Jelly Rolls"/>
    <property type="match status" value="1"/>
</dbReference>
<dbReference type="PANTHER" id="PTHR36440">
    <property type="entry name" value="PUTATIVE (AFU_ORTHOLOGUE AFUA_8G07350)-RELATED"/>
    <property type="match status" value="1"/>
</dbReference>
<gene>
    <name evidence="2" type="ORF">H7849_10260</name>
</gene>